<comment type="caution">
    <text evidence="3">The sequence shown here is derived from an EMBL/GenBank/DDBJ whole genome shotgun (WGS) entry which is preliminary data.</text>
</comment>
<dbReference type="EMBL" id="JAOCIY010000060">
    <property type="protein sequence ID" value="MDH1481485.1"/>
    <property type="molecule type" value="Genomic_DNA"/>
</dbReference>
<keyword evidence="3" id="KW-0489">Methyltransferase</keyword>
<sequence>MNNIQHLSKLITEIKNPSTALNAASILKAIELFTGFCLYLVCDALHTKQKTFQITSGIFDGNIIANMPENEIEKYSKAADAAYQYVHIIKQKEAFTDVLSELYEEIYLSGKCGDGLGQFLTPDDVSSLLSSLTMRSRADTAKKINEECCGAGSIVLSTLKELHQKNGSYLNTTLNLNDIDPLMVKMAIIQVMAPIAFKENVDIKEINIFNHNTLLNKNKQVFKYISG</sequence>
<feature type="domain" description="DNA methylase adenine-specific" evidence="2">
    <location>
        <begin position="96"/>
        <end position="220"/>
    </location>
</feature>
<dbReference type="AlphaFoldDB" id="A0AA42R2U9"/>
<organism evidence="3 4">
    <name type="scientific">Enterobacter cloacae</name>
    <dbReference type="NCBI Taxonomy" id="550"/>
    <lineage>
        <taxon>Bacteria</taxon>
        <taxon>Pseudomonadati</taxon>
        <taxon>Pseudomonadota</taxon>
        <taxon>Gammaproteobacteria</taxon>
        <taxon>Enterobacterales</taxon>
        <taxon>Enterobacteriaceae</taxon>
        <taxon>Enterobacter</taxon>
        <taxon>Enterobacter cloacae complex</taxon>
    </lineage>
</organism>
<protein>
    <submittedName>
        <fullName evidence="3">SAM-dependent methyltransferase</fullName>
    </submittedName>
</protein>
<accession>A0AA42R2U9</accession>
<reference evidence="3" key="1">
    <citation type="submission" date="2022-09" db="EMBL/GenBank/DDBJ databases">
        <title>Intensive care unit water sources are persistently colonized with multi-drug resistant bacteria and are the site of extensive horizontal gene transfer of antibiotic resistance genes.</title>
        <authorList>
            <person name="Diorio-Toth L."/>
        </authorList>
    </citation>
    <scope>NUCLEOTIDE SEQUENCE</scope>
    <source>
        <strain evidence="3">GD03711</strain>
    </source>
</reference>
<dbReference type="InterPro" id="IPR029063">
    <property type="entry name" value="SAM-dependent_MTases_sf"/>
</dbReference>
<evidence type="ECO:0000313" key="4">
    <source>
        <dbReference type="Proteomes" id="UP001161707"/>
    </source>
</evidence>
<name>A0AA42R2U9_ENTCL</name>
<keyword evidence="3" id="KW-0808">Transferase</keyword>
<dbReference type="Proteomes" id="UP001161707">
    <property type="component" value="Unassembled WGS sequence"/>
</dbReference>
<dbReference type="GO" id="GO:0032259">
    <property type="term" value="P:methylation"/>
    <property type="evidence" value="ECO:0007669"/>
    <property type="project" value="UniProtKB-KW"/>
</dbReference>
<comment type="similarity">
    <text evidence="1">Belongs to the N(4)/N(6)-methyltransferase family.</text>
</comment>
<dbReference type="InterPro" id="IPR003356">
    <property type="entry name" value="DNA_methylase_A-5"/>
</dbReference>
<gene>
    <name evidence="3" type="ORF">N5E88_18625</name>
</gene>
<evidence type="ECO:0000313" key="3">
    <source>
        <dbReference type="EMBL" id="MDH1481485.1"/>
    </source>
</evidence>
<proteinExistence type="inferred from homology"/>
<dbReference type="Pfam" id="PF02384">
    <property type="entry name" value="N6_Mtase"/>
    <property type="match status" value="1"/>
</dbReference>
<dbReference type="SUPFAM" id="SSF53335">
    <property type="entry name" value="S-adenosyl-L-methionine-dependent methyltransferases"/>
    <property type="match status" value="1"/>
</dbReference>
<evidence type="ECO:0000259" key="2">
    <source>
        <dbReference type="Pfam" id="PF02384"/>
    </source>
</evidence>
<evidence type="ECO:0000256" key="1">
    <source>
        <dbReference type="ARBA" id="ARBA00006594"/>
    </source>
</evidence>
<dbReference type="RefSeq" id="WP_280023687.1">
    <property type="nucleotide sequence ID" value="NZ_JAOCIY010000060.1"/>
</dbReference>
<dbReference type="Gene3D" id="3.40.50.150">
    <property type="entry name" value="Vaccinia Virus protein VP39"/>
    <property type="match status" value="1"/>
</dbReference>
<dbReference type="GO" id="GO:0003677">
    <property type="term" value="F:DNA binding"/>
    <property type="evidence" value="ECO:0007669"/>
    <property type="project" value="InterPro"/>
</dbReference>
<dbReference type="GO" id="GO:0008170">
    <property type="term" value="F:N-methyltransferase activity"/>
    <property type="evidence" value="ECO:0007669"/>
    <property type="project" value="InterPro"/>
</dbReference>